<dbReference type="AlphaFoldDB" id="A0A645DY48"/>
<sequence length="120" mass="13917">MLQGWLAAGDHHGGEQPRALLQVLQHRLLLQDRRFPSEDMRVMAIDAIQVAIWRKDDRTRLSGIIDKRCFLKPCNEHLTLDPFFTLYGTLPIILAYSSEKSWRYAGFAHLQSINRIVPFD</sequence>
<dbReference type="EMBL" id="VSSQ01040933">
    <property type="protein sequence ID" value="MPM94266.1"/>
    <property type="molecule type" value="Genomic_DNA"/>
</dbReference>
<protein>
    <submittedName>
        <fullName evidence="1">Uncharacterized protein</fullName>
    </submittedName>
</protein>
<organism evidence="1">
    <name type="scientific">bioreactor metagenome</name>
    <dbReference type="NCBI Taxonomy" id="1076179"/>
    <lineage>
        <taxon>unclassified sequences</taxon>
        <taxon>metagenomes</taxon>
        <taxon>ecological metagenomes</taxon>
    </lineage>
</organism>
<proteinExistence type="predicted"/>
<evidence type="ECO:0000313" key="1">
    <source>
        <dbReference type="EMBL" id="MPM94266.1"/>
    </source>
</evidence>
<reference evidence="1" key="1">
    <citation type="submission" date="2019-08" db="EMBL/GenBank/DDBJ databases">
        <authorList>
            <person name="Kucharzyk K."/>
            <person name="Murdoch R.W."/>
            <person name="Higgins S."/>
            <person name="Loffler F."/>
        </authorList>
    </citation>
    <scope>NUCLEOTIDE SEQUENCE</scope>
</reference>
<name>A0A645DY48_9ZZZZ</name>
<gene>
    <name evidence="1" type="ORF">SDC9_141412</name>
</gene>
<accession>A0A645DY48</accession>
<comment type="caution">
    <text evidence="1">The sequence shown here is derived from an EMBL/GenBank/DDBJ whole genome shotgun (WGS) entry which is preliminary data.</text>
</comment>